<gene>
    <name evidence="2" type="ORF">I7I51_08875</name>
</gene>
<dbReference type="SUPFAM" id="SSF56112">
    <property type="entry name" value="Protein kinase-like (PK-like)"/>
    <property type="match status" value="1"/>
</dbReference>
<proteinExistence type="predicted"/>
<dbReference type="Gene3D" id="3.30.200.20">
    <property type="entry name" value="Phosphorylase Kinase, domain 1"/>
    <property type="match status" value="1"/>
</dbReference>
<dbReference type="GO" id="GO:0005524">
    <property type="term" value="F:ATP binding"/>
    <property type="evidence" value="ECO:0007669"/>
    <property type="project" value="InterPro"/>
</dbReference>
<keyword evidence="2" id="KW-0808">Transferase</keyword>
<protein>
    <submittedName>
        <fullName evidence="2">Serine/threonine-protein kinase ppk11</fullName>
    </submittedName>
</protein>
<feature type="domain" description="Protein kinase" evidence="1">
    <location>
        <begin position="178"/>
        <end position="238"/>
    </location>
</feature>
<dbReference type="AlphaFoldDB" id="A0A8A1M255"/>
<dbReference type="VEuPathDB" id="FungiDB:I7I51_08875"/>
<evidence type="ECO:0000313" key="2">
    <source>
        <dbReference type="EMBL" id="QSS59440.1"/>
    </source>
</evidence>
<dbReference type="InterPro" id="IPR011009">
    <property type="entry name" value="Kinase-like_dom_sf"/>
</dbReference>
<dbReference type="PROSITE" id="PS50011">
    <property type="entry name" value="PROTEIN_KINASE_DOM"/>
    <property type="match status" value="1"/>
</dbReference>
<evidence type="ECO:0000313" key="3">
    <source>
        <dbReference type="Proteomes" id="UP000663671"/>
    </source>
</evidence>
<evidence type="ECO:0000259" key="1">
    <source>
        <dbReference type="PROSITE" id="PS50011"/>
    </source>
</evidence>
<accession>A0A8A1M255</accession>
<reference evidence="2" key="1">
    <citation type="submission" date="2021-01" db="EMBL/GenBank/DDBJ databases">
        <title>Chromosome-level genome assembly of a human fungal pathogen reveals clustering of transcriptionally co-regulated genes.</title>
        <authorList>
            <person name="Voorhies M."/>
            <person name="Cohen S."/>
            <person name="Shea T.P."/>
            <person name="Petrus S."/>
            <person name="Munoz J.F."/>
            <person name="Poplawski S."/>
            <person name="Goldman W.E."/>
            <person name="Michael T."/>
            <person name="Cuomo C.A."/>
            <person name="Sil A."/>
            <person name="Beyhan S."/>
        </authorList>
    </citation>
    <scope>NUCLEOTIDE SEQUENCE</scope>
    <source>
        <strain evidence="2">WU24</strain>
    </source>
</reference>
<dbReference type="InterPro" id="IPR000719">
    <property type="entry name" value="Prot_kinase_dom"/>
</dbReference>
<dbReference type="EMBL" id="CP069109">
    <property type="protein sequence ID" value="QSS59440.1"/>
    <property type="molecule type" value="Genomic_DNA"/>
</dbReference>
<organism evidence="2 3">
    <name type="scientific">Ajellomyces capsulatus</name>
    <name type="common">Darling's disease fungus</name>
    <name type="synonym">Histoplasma capsulatum</name>
    <dbReference type="NCBI Taxonomy" id="5037"/>
    <lineage>
        <taxon>Eukaryota</taxon>
        <taxon>Fungi</taxon>
        <taxon>Dikarya</taxon>
        <taxon>Ascomycota</taxon>
        <taxon>Pezizomycotina</taxon>
        <taxon>Eurotiomycetes</taxon>
        <taxon>Eurotiomycetidae</taxon>
        <taxon>Onygenales</taxon>
        <taxon>Ajellomycetaceae</taxon>
        <taxon>Histoplasma</taxon>
    </lineage>
</organism>
<name>A0A8A1M255_AJECA</name>
<dbReference type="GO" id="GO:0004672">
    <property type="term" value="F:protein kinase activity"/>
    <property type="evidence" value="ECO:0007669"/>
    <property type="project" value="InterPro"/>
</dbReference>
<dbReference type="OrthoDB" id="4182211at2759"/>
<sequence length="238" mass="26594">MPRPCPHPLALFSLVPLENRARAALDHPDNSHLVSTFNDDDGNQVAGIDIGFYIGLTSRYTLATLGRSGADVIVEGSGISRIQCSFELNPASHVTGRIRRIAVEPLLNTRFGIGGVRSDLFQFEMRWHRRTFDVEEQVNNQVDNPRLTRTVDDIPTVLPSQRLTRIHTPGNRLLNIRYRRKDQLGAGTISEVWKAVDADTGNILALKLFKEPPPGSSEQMLVRIKREIEALARTSHVS</sequence>
<keyword evidence="2" id="KW-0418">Kinase</keyword>
<dbReference type="Proteomes" id="UP000663671">
    <property type="component" value="Chromosome 2"/>
</dbReference>